<dbReference type="Proteomes" id="UP001342631">
    <property type="component" value="Unassembled WGS sequence"/>
</dbReference>
<organism evidence="1 2">
    <name type="scientific">Corallococcus caeni</name>
    <dbReference type="NCBI Taxonomy" id="3082388"/>
    <lineage>
        <taxon>Bacteria</taxon>
        <taxon>Pseudomonadati</taxon>
        <taxon>Myxococcota</taxon>
        <taxon>Myxococcia</taxon>
        <taxon>Myxococcales</taxon>
        <taxon>Cystobacterineae</taxon>
        <taxon>Myxococcaceae</taxon>
        <taxon>Corallococcus</taxon>
    </lineage>
</organism>
<proteinExistence type="predicted"/>
<evidence type="ECO:0000313" key="2">
    <source>
        <dbReference type="Proteomes" id="UP001342631"/>
    </source>
</evidence>
<keyword evidence="2" id="KW-1185">Reference proteome</keyword>
<gene>
    <name evidence="1" type="ORF">ASNO1_38900</name>
</gene>
<sequence length="140" mass="15095">MLLGEGDRDRLPASKERNIMGVVAFLNAWVSSGRASERRAGGRAGGSDEGSLKAVRALGAQGLADARRRGARALEEAWRCTCCRSLLAHVFERVGSTLFLDDDPDALARSFDDSERDRYSARVLAACIVMVGRERVAAAV</sequence>
<comment type="caution">
    <text evidence="1">The sequence shown here is derived from an EMBL/GenBank/DDBJ whole genome shotgun (WGS) entry which is preliminary data.</text>
</comment>
<name>A0ABQ6QUC1_9BACT</name>
<protein>
    <submittedName>
        <fullName evidence="1">Uncharacterized protein</fullName>
    </submittedName>
</protein>
<evidence type="ECO:0000313" key="1">
    <source>
        <dbReference type="EMBL" id="GMU07637.1"/>
    </source>
</evidence>
<reference evidence="1 2" key="1">
    <citation type="journal article" date="2024" name="Arch. Microbiol.">
        <title>Corallococcus caeni sp. nov., a novel myxobacterium isolated from activated sludge.</title>
        <authorList>
            <person name="Tomita S."/>
            <person name="Nakai R."/>
            <person name="Kuroda K."/>
            <person name="Kurashita H."/>
            <person name="Hatamoto M."/>
            <person name="Yamaguchi T."/>
            <person name="Narihiro T."/>
        </authorList>
    </citation>
    <scope>NUCLEOTIDE SEQUENCE [LARGE SCALE GENOMIC DNA]</scope>
    <source>
        <strain evidence="1 2">NO1</strain>
    </source>
</reference>
<dbReference type="EMBL" id="BTTX01000003">
    <property type="protein sequence ID" value="GMU07637.1"/>
    <property type="molecule type" value="Genomic_DNA"/>
</dbReference>
<accession>A0ABQ6QUC1</accession>